<protein>
    <submittedName>
        <fullName evidence="1">Uncharacterized protein</fullName>
    </submittedName>
</protein>
<gene>
    <name evidence="1" type="ORF">Pflav_028570</name>
</gene>
<dbReference type="Proteomes" id="UP000502508">
    <property type="component" value="Chromosome"/>
</dbReference>
<proteinExistence type="predicted"/>
<organism evidence="1 2">
    <name type="scientific">Phytohabitans flavus</name>
    <dbReference type="NCBI Taxonomy" id="1076124"/>
    <lineage>
        <taxon>Bacteria</taxon>
        <taxon>Bacillati</taxon>
        <taxon>Actinomycetota</taxon>
        <taxon>Actinomycetes</taxon>
        <taxon>Micromonosporales</taxon>
        <taxon>Micromonosporaceae</taxon>
    </lineage>
</organism>
<accession>A0A6F8XRL2</accession>
<dbReference type="KEGG" id="pfla:Pflav_028570"/>
<evidence type="ECO:0000313" key="1">
    <source>
        <dbReference type="EMBL" id="BCB76447.1"/>
    </source>
</evidence>
<evidence type="ECO:0000313" key="2">
    <source>
        <dbReference type="Proteomes" id="UP000502508"/>
    </source>
</evidence>
<dbReference type="AlphaFoldDB" id="A0A6F8XRL2"/>
<sequence>MVVDTVRSRAGPLAVLALVLVVTSGCVGPTLTAHGYRDRVVYTAGQLSSAIATTDLAGRLQLDHKAILALTNVVVSQAESDADDATTALFTRQPPTSDSLALYERVRQPFQDAVDALRAVRIAVRREDREALRAGLAGLAGPAQQVSEIQQAAG</sequence>
<reference evidence="1 2" key="2">
    <citation type="submission" date="2020-03" db="EMBL/GenBank/DDBJ databases">
        <authorList>
            <person name="Ichikawa N."/>
            <person name="Kimura A."/>
            <person name="Kitahashi Y."/>
            <person name="Uohara A."/>
        </authorList>
    </citation>
    <scope>NUCLEOTIDE SEQUENCE [LARGE SCALE GENOMIC DNA]</scope>
    <source>
        <strain evidence="1 2">NBRC 107702</strain>
    </source>
</reference>
<name>A0A6F8XRL2_9ACTN</name>
<keyword evidence="2" id="KW-1185">Reference proteome</keyword>
<reference evidence="1 2" key="1">
    <citation type="submission" date="2020-03" db="EMBL/GenBank/DDBJ databases">
        <title>Whole genome shotgun sequence of Phytohabitans flavus NBRC 107702.</title>
        <authorList>
            <person name="Komaki H."/>
            <person name="Tamura T."/>
        </authorList>
    </citation>
    <scope>NUCLEOTIDE SEQUENCE [LARGE SCALE GENOMIC DNA]</scope>
    <source>
        <strain evidence="1 2">NBRC 107702</strain>
    </source>
</reference>
<dbReference type="EMBL" id="AP022870">
    <property type="protein sequence ID" value="BCB76447.1"/>
    <property type="molecule type" value="Genomic_DNA"/>
</dbReference>
<dbReference type="PROSITE" id="PS51257">
    <property type="entry name" value="PROKAR_LIPOPROTEIN"/>
    <property type="match status" value="1"/>
</dbReference>